<dbReference type="GO" id="GO:0003774">
    <property type="term" value="F:cytoskeletal motor activity"/>
    <property type="evidence" value="ECO:0007669"/>
    <property type="project" value="InterPro"/>
</dbReference>
<keyword evidence="13" id="KW-0969">Cilium</keyword>
<keyword evidence="13" id="KW-0282">Flagellum</keyword>
<dbReference type="Pfam" id="PF01706">
    <property type="entry name" value="FliG_C"/>
    <property type="match status" value="1"/>
</dbReference>
<dbReference type="InterPro" id="IPR028263">
    <property type="entry name" value="FliG_N"/>
</dbReference>
<gene>
    <name evidence="13" type="primary">fliG</name>
    <name evidence="13" type="ORF">CH364_06670</name>
</gene>
<evidence type="ECO:0000256" key="2">
    <source>
        <dbReference type="ARBA" id="ARBA00004413"/>
    </source>
</evidence>
<evidence type="ECO:0000259" key="12">
    <source>
        <dbReference type="Pfam" id="PF14842"/>
    </source>
</evidence>
<dbReference type="Gene3D" id="1.10.220.30">
    <property type="match status" value="3"/>
</dbReference>
<dbReference type="RefSeq" id="WP_100742779.1">
    <property type="nucleotide sequence ID" value="NZ_NPDW01000001.1"/>
</dbReference>
<reference evidence="13 14" key="1">
    <citation type="submission" date="2017-07" db="EMBL/GenBank/DDBJ databases">
        <title>Leptospira spp. isolated from tropical soils.</title>
        <authorList>
            <person name="Thibeaux R."/>
            <person name="Iraola G."/>
            <person name="Ferres I."/>
            <person name="Bierque E."/>
            <person name="Girault D."/>
            <person name="Soupe-Gilbert M.-E."/>
            <person name="Picardeau M."/>
            <person name="Goarant C."/>
        </authorList>
    </citation>
    <scope>NUCLEOTIDE SEQUENCE [LARGE SCALE GENOMIC DNA]</scope>
    <source>
        <strain evidence="13 14">FH2-B-A1</strain>
    </source>
</reference>
<feature type="domain" description="Flagellar motor switch protein FliG N-terminal" evidence="12">
    <location>
        <begin position="12"/>
        <end position="111"/>
    </location>
</feature>
<keyword evidence="14" id="KW-1185">Reference proteome</keyword>
<proteinExistence type="inferred from homology"/>
<keyword evidence="6" id="KW-0145">Chemotaxis</keyword>
<evidence type="ECO:0000256" key="1">
    <source>
        <dbReference type="ARBA" id="ARBA00004117"/>
    </source>
</evidence>
<dbReference type="EMBL" id="NPDX01000001">
    <property type="protein sequence ID" value="PJZ85868.1"/>
    <property type="molecule type" value="Genomic_DNA"/>
</dbReference>
<evidence type="ECO:0000256" key="5">
    <source>
        <dbReference type="ARBA" id="ARBA00022475"/>
    </source>
</evidence>
<organism evidence="13 14">
    <name type="scientific">Leptospira harrisiae</name>
    <dbReference type="NCBI Taxonomy" id="2023189"/>
    <lineage>
        <taxon>Bacteria</taxon>
        <taxon>Pseudomonadati</taxon>
        <taxon>Spirochaetota</taxon>
        <taxon>Spirochaetia</taxon>
        <taxon>Leptospirales</taxon>
        <taxon>Leptospiraceae</taxon>
        <taxon>Leptospira</taxon>
    </lineage>
</organism>
<dbReference type="GO" id="GO:0005886">
    <property type="term" value="C:plasma membrane"/>
    <property type="evidence" value="ECO:0007669"/>
    <property type="project" value="UniProtKB-SubCell"/>
</dbReference>
<dbReference type="GO" id="GO:0071973">
    <property type="term" value="P:bacterial-type flagellum-dependent cell motility"/>
    <property type="evidence" value="ECO:0007669"/>
    <property type="project" value="InterPro"/>
</dbReference>
<evidence type="ECO:0000256" key="6">
    <source>
        <dbReference type="ARBA" id="ARBA00022500"/>
    </source>
</evidence>
<accession>A0A2N0ANG8</accession>
<dbReference type="AlphaFoldDB" id="A0A2N0ANG8"/>
<evidence type="ECO:0000313" key="13">
    <source>
        <dbReference type="EMBL" id="PJZ85868.1"/>
    </source>
</evidence>
<dbReference type="GO" id="GO:0006935">
    <property type="term" value="P:chemotaxis"/>
    <property type="evidence" value="ECO:0007669"/>
    <property type="project" value="UniProtKB-KW"/>
</dbReference>
<dbReference type="Proteomes" id="UP000232145">
    <property type="component" value="Unassembled WGS sequence"/>
</dbReference>
<sequence length="339" mass="38193">MKPENSTSATPGVRKAALLLLSLGKERAADVLKHLDDSMLEAVILEMSKIRSISKEEREVILKEFHNTIEDLNETTSGGLSTAKSLLEHTVGAEKANVILKKIHKEETKNDFEFLNQVEPGVLQGMLGTESPQIIAVTLSHLDPKKAADVLKLFPKPEQAKIAVRLATTSKTHPDVIQNIARILKKRYEERDKQEYSEAGGAHVLANILNFMEKGAEETILSELEESSPDVADQVREKLYTFEDILSLDNKEMRILINRLADDTSISLAIRGAGDEIRKKFLNNMSQNRSEDILDALDMKPRVTLREINEARSKIVQVARVLEEENQILFKKEKEEYIE</sequence>
<dbReference type="SUPFAM" id="SSF48029">
    <property type="entry name" value="FliG"/>
    <property type="match status" value="2"/>
</dbReference>
<dbReference type="InterPro" id="IPR000090">
    <property type="entry name" value="Flg_Motor_Flig"/>
</dbReference>
<evidence type="ECO:0000256" key="3">
    <source>
        <dbReference type="ARBA" id="ARBA00010299"/>
    </source>
</evidence>
<dbReference type="InterPro" id="IPR011002">
    <property type="entry name" value="FliG_a-hlx"/>
</dbReference>
<evidence type="ECO:0000256" key="7">
    <source>
        <dbReference type="ARBA" id="ARBA00022779"/>
    </source>
</evidence>
<dbReference type="Pfam" id="PF14841">
    <property type="entry name" value="FliG_M"/>
    <property type="match status" value="1"/>
</dbReference>
<evidence type="ECO:0000313" key="14">
    <source>
        <dbReference type="Proteomes" id="UP000232145"/>
    </source>
</evidence>
<comment type="subcellular location">
    <subcellularLocation>
        <location evidence="1">Bacterial flagellum basal body</location>
    </subcellularLocation>
    <subcellularLocation>
        <location evidence="2">Cell membrane</location>
        <topology evidence="2">Peripheral membrane protein</topology>
        <orientation evidence="2">Cytoplasmic side</orientation>
    </subcellularLocation>
</comment>
<dbReference type="NCBIfam" id="TIGR00207">
    <property type="entry name" value="fliG"/>
    <property type="match status" value="1"/>
</dbReference>
<comment type="caution">
    <text evidence="13">The sequence shown here is derived from an EMBL/GenBank/DDBJ whole genome shotgun (WGS) entry which is preliminary data.</text>
</comment>
<dbReference type="PANTHER" id="PTHR30534:SF0">
    <property type="entry name" value="FLAGELLAR MOTOR SWITCH PROTEIN FLIG"/>
    <property type="match status" value="1"/>
</dbReference>
<dbReference type="GO" id="GO:0009425">
    <property type="term" value="C:bacterial-type flagellum basal body"/>
    <property type="evidence" value="ECO:0007669"/>
    <property type="project" value="UniProtKB-SubCell"/>
</dbReference>
<evidence type="ECO:0000256" key="4">
    <source>
        <dbReference type="ARBA" id="ARBA00021870"/>
    </source>
</evidence>
<dbReference type="PRINTS" id="PR00954">
    <property type="entry name" value="FLGMOTORFLIG"/>
</dbReference>
<evidence type="ECO:0000259" key="10">
    <source>
        <dbReference type="Pfam" id="PF01706"/>
    </source>
</evidence>
<protein>
    <recommendedName>
        <fullName evidence="4">Flagellar motor switch protein FliG</fullName>
    </recommendedName>
</protein>
<dbReference type="OrthoDB" id="342707at2"/>
<keyword evidence="8" id="KW-0472">Membrane</keyword>
<evidence type="ECO:0000259" key="11">
    <source>
        <dbReference type="Pfam" id="PF14841"/>
    </source>
</evidence>
<dbReference type="InterPro" id="IPR032779">
    <property type="entry name" value="FliG_M"/>
</dbReference>
<dbReference type="PANTHER" id="PTHR30534">
    <property type="entry name" value="FLAGELLAR MOTOR SWITCH PROTEIN FLIG"/>
    <property type="match status" value="1"/>
</dbReference>
<comment type="similarity">
    <text evidence="3">Belongs to the FliG family.</text>
</comment>
<keyword evidence="9" id="KW-0975">Bacterial flagellum</keyword>
<evidence type="ECO:0000256" key="8">
    <source>
        <dbReference type="ARBA" id="ARBA00023136"/>
    </source>
</evidence>
<feature type="domain" description="Flagellar motor switch protein FliG middle" evidence="11">
    <location>
        <begin position="122"/>
        <end position="194"/>
    </location>
</feature>
<dbReference type="InterPro" id="IPR023087">
    <property type="entry name" value="Flg_Motor_Flig_C"/>
</dbReference>
<keyword evidence="7" id="KW-0283">Flagellar rotation</keyword>
<keyword evidence="5" id="KW-1003">Cell membrane</keyword>
<name>A0A2N0ANG8_9LEPT</name>
<keyword evidence="13" id="KW-0966">Cell projection</keyword>
<evidence type="ECO:0000256" key="9">
    <source>
        <dbReference type="ARBA" id="ARBA00023143"/>
    </source>
</evidence>
<dbReference type="Pfam" id="PF14842">
    <property type="entry name" value="FliG_N"/>
    <property type="match status" value="1"/>
</dbReference>
<feature type="domain" description="Flagellar motor switch protein FliG C-terminal" evidence="10">
    <location>
        <begin position="223"/>
        <end position="328"/>
    </location>
</feature>